<dbReference type="GO" id="GO:0048858">
    <property type="term" value="P:cell projection morphogenesis"/>
    <property type="evidence" value="ECO:0007669"/>
    <property type="project" value="TreeGrafter"/>
</dbReference>
<dbReference type="InterPro" id="IPR032448">
    <property type="entry name" value="SWIRM-assoc"/>
</dbReference>
<protein>
    <submittedName>
        <fullName evidence="11">SWI/SNF complex subunit SMARCC2 isoform C</fullName>
    </submittedName>
</protein>
<dbReference type="InterPro" id="IPR036388">
    <property type="entry name" value="WH-like_DNA-bd_sf"/>
</dbReference>
<feature type="region of interest" description="Disordered" evidence="7">
    <location>
        <begin position="373"/>
        <end position="483"/>
    </location>
</feature>
<dbReference type="Pfam" id="PF16498">
    <property type="entry name" value="SWIRM-assoc_3"/>
    <property type="match status" value="1"/>
</dbReference>
<evidence type="ECO:0000313" key="12">
    <source>
        <dbReference type="Proteomes" id="UP000050525"/>
    </source>
</evidence>
<dbReference type="Pfam" id="PF04433">
    <property type="entry name" value="SWIRM"/>
    <property type="match status" value="1"/>
</dbReference>
<evidence type="ECO:0000313" key="11">
    <source>
        <dbReference type="EMBL" id="KYO37097.1"/>
    </source>
</evidence>
<feature type="compositionally biased region" description="Basic and acidic residues" evidence="7">
    <location>
        <begin position="396"/>
        <end position="483"/>
    </location>
</feature>
<keyword evidence="3" id="KW-0805">Transcription regulation</keyword>
<comment type="similarity">
    <text evidence="6">Belongs to the SMARCC family.</text>
</comment>
<reference evidence="11 12" key="1">
    <citation type="journal article" date="2012" name="Genome Biol.">
        <title>Sequencing three crocodilian genomes to illuminate the evolution of archosaurs and amniotes.</title>
        <authorList>
            <person name="St John J.A."/>
            <person name="Braun E.L."/>
            <person name="Isberg S.R."/>
            <person name="Miles L.G."/>
            <person name="Chong A.Y."/>
            <person name="Gongora J."/>
            <person name="Dalzell P."/>
            <person name="Moran C."/>
            <person name="Bed'hom B."/>
            <person name="Abzhanov A."/>
            <person name="Burgess S.C."/>
            <person name="Cooksey A.M."/>
            <person name="Castoe T.A."/>
            <person name="Crawford N.G."/>
            <person name="Densmore L.D."/>
            <person name="Drew J.C."/>
            <person name="Edwards S.V."/>
            <person name="Faircloth B.C."/>
            <person name="Fujita M.K."/>
            <person name="Greenwold M.J."/>
            <person name="Hoffmann F.G."/>
            <person name="Howard J.M."/>
            <person name="Iguchi T."/>
            <person name="Janes D.E."/>
            <person name="Khan S.Y."/>
            <person name="Kohno S."/>
            <person name="de Koning A.J."/>
            <person name="Lance S.L."/>
            <person name="McCarthy F.M."/>
            <person name="McCormack J.E."/>
            <person name="Merchant M.E."/>
            <person name="Peterson D.G."/>
            <person name="Pollock D.D."/>
            <person name="Pourmand N."/>
            <person name="Raney B.J."/>
            <person name="Roessler K.A."/>
            <person name="Sanford J.R."/>
            <person name="Sawyer R.H."/>
            <person name="Schmidt C.J."/>
            <person name="Triplett E.W."/>
            <person name="Tuberville T.D."/>
            <person name="Venegas-Anaya M."/>
            <person name="Howard J.T."/>
            <person name="Jarvis E.D."/>
            <person name="Guillette L.J.Jr."/>
            <person name="Glenn T.C."/>
            <person name="Green R.E."/>
            <person name="Ray D.A."/>
        </authorList>
    </citation>
    <scope>NUCLEOTIDE SEQUENCE [LARGE SCALE GENOMIC DNA]</scope>
    <source>
        <strain evidence="11">KSC_2009_1</strain>
    </source>
</reference>
<feature type="region of interest" description="Disordered" evidence="7">
    <location>
        <begin position="604"/>
        <end position="635"/>
    </location>
</feature>
<dbReference type="InterPro" id="IPR007526">
    <property type="entry name" value="SWIRM"/>
</dbReference>
<evidence type="ECO:0000256" key="6">
    <source>
        <dbReference type="ARBA" id="ARBA00049655"/>
    </source>
</evidence>
<name>A0A151NJX7_ALLMI</name>
<proteinExistence type="inferred from homology"/>
<evidence type="ECO:0000256" key="3">
    <source>
        <dbReference type="ARBA" id="ARBA00023015"/>
    </source>
</evidence>
<dbReference type="AlphaFoldDB" id="A0A151NJX7"/>
<dbReference type="Pfam" id="PF00249">
    <property type="entry name" value="Myb_DNA-binding"/>
    <property type="match status" value="1"/>
</dbReference>
<dbReference type="GO" id="GO:0006325">
    <property type="term" value="P:chromatin organization"/>
    <property type="evidence" value="ECO:0007669"/>
    <property type="project" value="UniProtKB-KW"/>
</dbReference>
<gene>
    <name evidence="11" type="primary">SMARCC2</name>
    <name evidence="11" type="ORF">Y1Q_0013028</name>
</gene>
<feature type="compositionally biased region" description="Acidic residues" evidence="7">
    <location>
        <begin position="20"/>
        <end position="36"/>
    </location>
</feature>
<dbReference type="PANTHER" id="PTHR15381">
    <property type="entry name" value="CHONDROITIN SULFATE PROTEOGLYCAN 5 -RELATED"/>
    <property type="match status" value="1"/>
</dbReference>
<dbReference type="SUPFAM" id="SSF46689">
    <property type="entry name" value="Homeodomain-like"/>
    <property type="match status" value="2"/>
</dbReference>
<dbReference type="InterPro" id="IPR017884">
    <property type="entry name" value="SANT_dom"/>
</dbReference>
<keyword evidence="4" id="KW-0804">Transcription</keyword>
<dbReference type="FunFam" id="1.10.10.10:FF:000020">
    <property type="entry name" value="SWI/SNF complex subunit SMARCC2 isoform c"/>
    <property type="match status" value="1"/>
</dbReference>
<evidence type="ECO:0000256" key="7">
    <source>
        <dbReference type="SAM" id="MobiDB-lite"/>
    </source>
</evidence>
<sequence length="635" mass="69257">MDEPSPVPNVEEVTLPKTDEQEDESMETAGKDEEESGAGNKGDQAKNPELHEDNVTEQTHHIIIPSYAAWFDYNSVHAIERRALPEFFNGKNKSKTPEIYLAYRNFMIDTYRLNPQEYLTSTACRRNLAGDVDAESRPTPMGPPPTSHFHVLADTPSGLVPLQPKTPQGRQTDGDVKTGRKGKEIEDLVTETVKGKPELQTTASQQLLSFPEKGKEKPADMQNFGLRTDMYTKKNIPSKSKAAASATREWTEQETLLLLEALEMYKDDWNKVSEHVGSRTQDECILHFLRLPIEDPYLEDSEASLGPLAYQPIPFSQSGNPVMSTVAFLASVVDPRVASAAAKSALEEFSRMKEEVPTALVEAHVRKVEEAAKVTGKADPAFGLESSGIAGTAADEPERVEESSSDEARGEAQAAEDKKDMKDPRDGGVDEELKEKLSEAPKKEEDKGKEADVEKDKEPKEGLDEGPKELGEAEGERKTKVERDIGEGNLSTAAAAALAAAAVKAKHLAAVEERKIKSLVALLVETQMKKLEIKLRHFEELETIMDREREALEYQRQQLLADRQAFHMEQLNNPACGLPPGLAPPGAAAHSPAIVAAVQGSLLPSPGLGADQGPPLPPDPIAPSPSTATPVPPTQ</sequence>
<dbReference type="SMART" id="SM00717">
    <property type="entry name" value="SANT"/>
    <property type="match status" value="1"/>
</dbReference>
<comment type="subcellular location">
    <subcellularLocation>
        <location evidence="1">Nucleus</location>
    </subcellularLocation>
</comment>
<feature type="domain" description="SANT" evidence="10">
    <location>
        <begin position="245"/>
        <end position="296"/>
    </location>
</feature>
<evidence type="ECO:0000259" key="10">
    <source>
        <dbReference type="PROSITE" id="PS51293"/>
    </source>
</evidence>
<dbReference type="InterPro" id="IPR009057">
    <property type="entry name" value="Homeodomain-like_sf"/>
</dbReference>
<feature type="region of interest" description="Disordered" evidence="7">
    <location>
        <begin position="1"/>
        <end position="48"/>
    </location>
</feature>
<feature type="region of interest" description="Disordered" evidence="7">
    <location>
        <begin position="159"/>
        <end position="179"/>
    </location>
</feature>
<evidence type="ECO:0000256" key="1">
    <source>
        <dbReference type="ARBA" id="ARBA00004123"/>
    </source>
</evidence>
<dbReference type="GO" id="GO:0016514">
    <property type="term" value="C:SWI/SNF complex"/>
    <property type="evidence" value="ECO:0007669"/>
    <property type="project" value="UniProtKB-ARBA"/>
</dbReference>
<evidence type="ECO:0000259" key="8">
    <source>
        <dbReference type="PROSITE" id="PS50090"/>
    </source>
</evidence>
<dbReference type="PROSITE" id="PS50934">
    <property type="entry name" value="SWIRM"/>
    <property type="match status" value="1"/>
</dbReference>
<keyword evidence="5" id="KW-0539">Nucleus</keyword>
<keyword evidence="2" id="KW-0156">Chromatin regulator</keyword>
<dbReference type="Gene3D" id="1.10.10.60">
    <property type="entry name" value="Homeodomain-like"/>
    <property type="match status" value="1"/>
</dbReference>
<evidence type="ECO:0000256" key="4">
    <source>
        <dbReference type="ARBA" id="ARBA00023163"/>
    </source>
</evidence>
<dbReference type="CDD" id="cd00167">
    <property type="entry name" value="SANT"/>
    <property type="match status" value="1"/>
</dbReference>
<accession>A0A151NJX7</accession>
<evidence type="ECO:0000256" key="5">
    <source>
        <dbReference type="ARBA" id="ARBA00023242"/>
    </source>
</evidence>
<feature type="compositionally biased region" description="Pro residues" evidence="7">
    <location>
        <begin position="614"/>
        <end position="623"/>
    </location>
</feature>
<dbReference type="GO" id="GO:0006355">
    <property type="term" value="P:regulation of DNA-templated transcription"/>
    <property type="evidence" value="ECO:0007669"/>
    <property type="project" value="UniProtKB-ARBA"/>
</dbReference>
<dbReference type="Proteomes" id="UP000050525">
    <property type="component" value="Unassembled WGS sequence"/>
</dbReference>
<dbReference type="InterPro" id="IPR032451">
    <property type="entry name" value="SMARCC_C"/>
</dbReference>
<evidence type="ECO:0000259" key="9">
    <source>
        <dbReference type="PROSITE" id="PS50934"/>
    </source>
</evidence>
<feature type="domain" description="Myb-like" evidence="8">
    <location>
        <begin position="250"/>
        <end position="292"/>
    </location>
</feature>
<dbReference type="FunFam" id="1.10.10.60:FF:000014">
    <property type="entry name" value="SWI/SNF complex subunit SMARCC2 isoform C"/>
    <property type="match status" value="1"/>
</dbReference>
<organism evidence="11 12">
    <name type="scientific">Alligator mississippiensis</name>
    <name type="common">American alligator</name>
    <dbReference type="NCBI Taxonomy" id="8496"/>
    <lineage>
        <taxon>Eukaryota</taxon>
        <taxon>Metazoa</taxon>
        <taxon>Chordata</taxon>
        <taxon>Craniata</taxon>
        <taxon>Vertebrata</taxon>
        <taxon>Euteleostomi</taxon>
        <taxon>Archelosauria</taxon>
        <taxon>Archosauria</taxon>
        <taxon>Crocodylia</taxon>
        <taxon>Alligatoridae</taxon>
        <taxon>Alligatorinae</taxon>
        <taxon>Alligator</taxon>
    </lineage>
</organism>
<feature type="domain" description="SWIRM" evidence="9">
    <location>
        <begin position="62"/>
        <end position="137"/>
    </location>
</feature>
<dbReference type="InterPro" id="IPR001005">
    <property type="entry name" value="SANT/Myb"/>
</dbReference>
<dbReference type="Gene3D" id="1.10.10.10">
    <property type="entry name" value="Winged helix-like DNA-binding domain superfamily/Winged helix DNA-binding domain"/>
    <property type="match status" value="1"/>
</dbReference>
<dbReference type="Pfam" id="PF16495">
    <property type="entry name" value="SWIRM-assoc_1"/>
    <property type="match status" value="1"/>
</dbReference>
<evidence type="ECO:0000256" key="2">
    <source>
        <dbReference type="ARBA" id="ARBA00022853"/>
    </source>
</evidence>
<keyword evidence="12" id="KW-1185">Reference proteome</keyword>
<dbReference type="PROSITE" id="PS51293">
    <property type="entry name" value="SANT"/>
    <property type="match status" value="1"/>
</dbReference>
<dbReference type="PROSITE" id="PS50090">
    <property type="entry name" value="MYB_LIKE"/>
    <property type="match status" value="1"/>
</dbReference>
<comment type="caution">
    <text evidence="11">The sequence shown here is derived from an EMBL/GenBank/DDBJ whole genome shotgun (WGS) entry which is preliminary data.</text>
</comment>
<dbReference type="GO" id="GO:0045202">
    <property type="term" value="C:synapse"/>
    <property type="evidence" value="ECO:0007669"/>
    <property type="project" value="TreeGrafter"/>
</dbReference>
<dbReference type="EMBL" id="AKHW03002863">
    <property type="protein sequence ID" value="KYO37097.1"/>
    <property type="molecule type" value="Genomic_DNA"/>
</dbReference>
<dbReference type="PANTHER" id="PTHR15381:SF1">
    <property type="entry name" value="CHONDROITIN SULFATE PROTEOGLYCAN 5"/>
    <property type="match status" value="1"/>
</dbReference>